<feature type="compositionally biased region" description="Low complexity" evidence="1">
    <location>
        <begin position="664"/>
        <end position="677"/>
    </location>
</feature>
<feature type="compositionally biased region" description="Low complexity" evidence="1">
    <location>
        <begin position="235"/>
        <end position="246"/>
    </location>
</feature>
<feature type="region of interest" description="Disordered" evidence="1">
    <location>
        <begin position="1"/>
        <end position="106"/>
    </location>
</feature>
<keyword evidence="4" id="KW-1185">Reference proteome</keyword>
<evidence type="ECO:0000256" key="2">
    <source>
        <dbReference type="SAM" id="Phobius"/>
    </source>
</evidence>
<sequence>MATSANLSSGTFITTLGGRRCTAVPKANNASGGGGATSTSSTSTSTSTSTSSSSSSSSSTTSTSTSIATSTSTTPTSTTPTSTTPTSTFISTSTTAQAVTTQPAVPVVPPEAAPVLTDTTTAAPQQTLISTTSSTPLAQIGTQASPVAPVQTSNTVTAVPVLSPIVSTSPVAVVPTTPESELQSQATETNNNVASTVSAIGTQTTADSDTATGGNAALLTTIGTATGASPGQAEATGSSSTGATTTPVSNDSAGISTSTTMAVVGGVVGGVVAVALIAFLVWFWRKRIRQKRRSTMLTPLGPESGFGSASEKIPYSISRSSIGPTNVSEKLKAIVGANVKKIRTRFGGHSSSSSINLNRGNSQYMEGLTHSRDNSADFGGSAKDRLLGFFGRSSDKGRGDRANDASSDARGMKQNKTRLGSQPDFLTLLSMDDTQLAAQTNKGRTSLGNPRRSQSAGSNDHFLGSLNLNFDSANPFSDANEMARDSAKVAPLTIMNPDNPFSDANAVQKPSATKQTGPTTYVQNIRRSRGTSVGGATTRPASNAASAWRESGTSVASFATRRNKFRSDPFDLDRPELLSSSVGSQTPLPTRSSRASSTRGSGVPLPPHPAHTRNESLSSSKYSSGVVSIDQWSDPGPDVGPATSRYDSPTPTGERRGAGRRKSGGSQKSQGSVGKAY</sequence>
<protein>
    <submittedName>
        <fullName evidence="3">Uncharacterized protein</fullName>
    </submittedName>
</protein>
<feature type="compositionally biased region" description="Polar residues" evidence="1">
    <location>
        <begin position="440"/>
        <end position="458"/>
    </location>
</feature>
<dbReference type="EMBL" id="JARVKF010000411">
    <property type="protein sequence ID" value="KAK9415921.1"/>
    <property type="molecule type" value="Genomic_DNA"/>
</dbReference>
<feature type="compositionally biased region" description="Basic and acidic residues" evidence="1">
    <location>
        <begin position="393"/>
        <end position="403"/>
    </location>
</feature>
<feature type="region of interest" description="Disordered" evidence="1">
    <location>
        <begin position="497"/>
        <end position="677"/>
    </location>
</feature>
<feature type="region of interest" description="Disordered" evidence="1">
    <location>
        <begin position="440"/>
        <end position="460"/>
    </location>
</feature>
<feature type="compositionally biased region" description="Polar residues" evidence="1">
    <location>
        <begin position="508"/>
        <end position="557"/>
    </location>
</feature>
<evidence type="ECO:0000313" key="3">
    <source>
        <dbReference type="EMBL" id="KAK9415921.1"/>
    </source>
</evidence>
<organism evidence="3 4">
    <name type="scientific">Seiridium unicorne</name>
    <dbReference type="NCBI Taxonomy" id="138068"/>
    <lineage>
        <taxon>Eukaryota</taxon>
        <taxon>Fungi</taxon>
        <taxon>Dikarya</taxon>
        <taxon>Ascomycota</taxon>
        <taxon>Pezizomycotina</taxon>
        <taxon>Sordariomycetes</taxon>
        <taxon>Xylariomycetidae</taxon>
        <taxon>Amphisphaeriales</taxon>
        <taxon>Sporocadaceae</taxon>
        <taxon>Seiridium</taxon>
    </lineage>
</organism>
<feature type="compositionally biased region" description="Basic and acidic residues" evidence="1">
    <location>
        <begin position="565"/>
        <end position="576"/>
    </location>
</feature>
<comment type="caution">
    <text evidence="3">The sequence shown here is derived from an EMBL/GenBank/DDBJ whole genome shotgun (WGS) entry which is preliminary data.</text>
</comment>
<feature type="region of interest" description="Disordered" evidence="1">
    <location>
        <begin position="389"/>
        <end position="419"/>
    </location>
</feature>
<gene>
    <name evidence="3" type="ORF">SUNI508_10050</name>
</gene>
<keyword evidence="2" id="KW-0472">Membrane</keyword>
<feature type="compositionally biased region" description="Polar residues" evidence="1">
    <location>
        <begin position="1"/>
        <end position="14"/>
    </location>
</feature>
<feature type="compositionally biased region" description="Low complexity" evidence="1">
    <location>
        <begin position="37"/>
        <end position="105"/>
    </location>
</feature>
<proteinExistence type="predicted"/>
<accession>A0ABR2UMX8</accession>
<feature type="compositionally biased region" description="Low complexity" evidence="1">
    <location>
        <begin position="590"/>
        <end position="602"/>
    </location>
</feature>
<dbReference type="Proteomes" id="UP001408356">
    <property type="component" value="Unassembled WGS sequence"/>
</dbReference>
<feature type="compositionally biased region" description="Polar residues" evidence="1">
    <location>
        <begin position="578"/>
        <end position="589"/>
    </location>
</feature>
<feature type="compositionally biased region" description="Low complexity" evidence="1">
    <location>
        <begin position="616"/>
        <end position="628"/>
    </location>
</feature>
<feature type="region of interest" description="Disordered" evidence="1">
    <location>
        <begin position="225"/>
        <end position="254"/>
    </location>
</feature>
<feature type="transmembrane region" description="Helical" evidence="2">
    <location>
        <begin position="261"/>
        <end position="284"/>
    </location>
</feature>
<name>A0ABR2UMX8_9PEZI</name>
<evidence type="ECO:0000256" key="1">
    <source>
        <dbReference type="SAM" id="MobiDB-lite"/>
    </source>
</evidence>
<reference evidence="3 4" key="1">
    <citation type="journal article" date="2024" name="J. Plant Pathol.">
        <title>Sequence and assembly of the genome of Seiridium unicorne, isolate CBS 538.82, causal agent of cypress canker disease.</title>
        <authorList>
            <person name="Scali E."/>
            <person name="Rocca G.D."/>
            <person name="Danti R."/>
            <person name="Garbelotto M."/>
            <person name="Barberini S."/>
            <person name="Baroncelli R."/>
            <person name="Emiliani G."/>
        </authorList>
    </citation>
    <scope>NUCLEOTIDE SEQUENCE [LARGE SCALE GENOMIC DNA]</scope>
    <source>
        <strain evidence="3 4">BM-138-508</strain>
    </source>
</reference>
<keyword evidence="2" id="KW-0812">Transmembrane</keyword>
<keyword evidence="2" id="KW-1133">Transmembrane helix</keyword>
<evidence type="ECO:0000313" key="4">
    <source>
        <dbReference type="Proteomes" id="UP001408356"/>
    </source>
</evidence>